<organism evidence="3 4">
    <name type="scientific">Candidatus Iainarchaeum sp</name>
    <dbReference type="NCBI Taxonomy" id="3101447"/>
    <lineage>
        <taxon>Archaea</taxon>
        <taxon>Candidatus Iainarchaeota</taxon>
        <taxon>Candidatus Iainarchaeia</taxon>
        <taxon>Candidatus Iainarchaeales</taxon>
        <taxon>Candidatus Iainarchaeaceae</taxon>
        <taxon>Candidatus Iainarchaeum</taxon>
    </lineage>
</organism>
<evidence type="ECO:0000313" key="4">
    <source>
        <dbReference type="Proteomes" id="UP000774699"/>
    </source>
</evidence>
<dbReference type="InterPro" id="IPR001667">
    <property type="entry name" value="DDH_dom"/>
</dbReference>
<accession>A0A8T4CBY3</accession>
<name>A0A8T4CBY3_9ARCH</name>
<feature type="domain" description="DDH" evidence="1">
    <location>
        <begin position="20"/>
        <end position="165"/>
    </location>
</feature>
<dbReference type="AlphaFoldDB" id="A0A8T4CBY3"/>
<dbReference type="PANTHER" id="PTHR47618:SF1">
    <property type="entry name" value="BIFUNCTIONAL OLIGORIBONUCLEASE AND PAP PHOSPHATASE NRNA"/>
    <property type="match status" value="1"/>
</dbReference>
<evidence type="ECO:0008006" key="5">
    <source>
        <dbReference type="Google" id="ProtNLM"/>
    </source>
</evidence>
<proteinExistence type="predicted"/>
<reference evidence="3" key="1">
    <citation type="submission" date="2019-03" db="EMBL/GenBank/DDBJ databases">
        <title>Lake Tanganyika Metagenome-Assembled Genomes (MAGs).</title>
        <authorList>
            <person name="Tran P."/>
        </authorList>
    </citation>
    <scope>NUCLEOTIDE SEQUENCE</scope>
    <source>
        <strain evidence="3">M_DeepCast_50m_m2_156</strain>
    </source>
</reference>
<dbReference type="Proteomes" id="UP000774699">
    <property type="component" value="Unassembled WGS sequence"/>
</dbReference>
<sequence>MSGDYYSETKLLLSALRGKKVLFLSHARPDLDTLASAYVLAHIFGQQASCTWGTCEKLNDSYTQRVSSFTIQPNVIASLSSYDVLVCVDFRSPAQAGPLVNELKKFSGNIVIIDHHSPSTNEFSGRVLKLIHPSRASTAQLVAQFGRELGADFIKPVSAALAMGILTDSAKFTVADAETFSTFSFLLEKSGQSYEQLVERAIPPLEIADTVAAFHALRQSKLVSVGKYLLASTNAPYHNARSANALIQLGADVALGIFPSDEGLFCAVRISNRGHSVLQLDATKILPAIAREHGGTCGGHPRAAQLNLPPYLSENIILDTFTHELQRRVKKMDKKASVKIY</sequence>
<dbReference type="PANTHER" id="PTHR47618">
    <property type="entry name" value="BIFUNCTIONAL OLIGORIBONUCLEASE AND PAP PHOSPHATASE NRNA"/>
    <property type="match status" value="1"/>
</dbReference>
<dbReference type="SUPFAM" id="SSF64182">
    <property type="entry name" value="DHH phosphoesterases"/>
    <property type="match status" value="1"/>
</dbReference>
<dbReference type="GO" id="GO:0003676">
    <property type="term" value="F:nucleic acid binding"/>
    <property type="evidence" value="ECO:0007669"/>
    <property type="project" value="InterPro"/>
</dbReference>
<evidence type="ECO:0000313" key="3">
    <source>
        <dbReference type="EMBL" id="MBM3282448.1"/>
    </source>
</evidence>
<dbReference type="InterPro" id="IPR003156">
    <property type="entry name" value="DHHA1_dom"/>
</dbReference>
<dbReference type="Pfam" id="PF01368">
    <property type="entry name" value="DHH"/>
    <property type="match status" value="1"/>
</dbReference>
<protein>
    <recommendedName>
        <fullName evidence="5">DDH domain-containing protein</fullName>
    </recommendedName>
</protein>
<comment type="caution">
    <text evidence="3">The sequence shown here is derived from an EMBL/GenBank/DDBJ whole genome shotgun (WGS) entry which is preliminary data.</text>
</comment>
<gene>
    <name evidence="3" type="ORF">FJY86_03875</name>
</gene>
<feature type="domain" description="DHHA1" evidence="2">
    <location>
        <begin position="257"/>
        <end position="311"/>
    </location>
</feature>
<evidence type="ECO:0000259" key="2">
    <source>
        <dbReference type="Pfam" id="PF02272"/>
    </source>
</evidence>
<dbReference type="Gene3D" id="3.90.1640.10">
    <property type="entry name" value="inorganic pyrophosphatase (n-terminal core)"/>
    <property type="match status" value="1"/>
</dbReference>
<dbReference type="Pfam" id="PF02272">
    <property type="entry name" value="DHHA1"/>
    <property type="match status" value="1"/>
</dbReference>
<dbReference type="InterPro" id="IPR051319">
    <property type="entry name" value="Oligoribo/pAp-PDE_c-di-AMP_PDE"/>
</dbReference>
<evidence type="ECO:0000259" key="1">
    <source>
        <dbReference type="Pfam" id="PF01368"/>
    </source>
</evidence>
<dbReference type="InterPro" id="IPR038763">
    <property type="entry name" value="DHH_sf"/>
</dbReference>
<dbReference type="EMBL" id="VGJJ01000033">
    <property type="protein sequence ID" value="MBM3282448.1"/>
    <property type="molecule type" value="Genomic_DNA"/>
</dbReference>